<evidence type="ECO:0000256" key="3">
    <source>
        <dbReference type="ARBA" id="ARBA00022833"/>
    </source>
</evidence>
<evidence type="ECO:0000256" key="2">
    <source>
        <dbReference type="ARBA" id="ARBA00022771"/>
    </source>
</evidence>
<name>A0AAV5KB94_9ROSI</name>
<dbReference type="InterPro" id="IPR052035">
    <property type="entry name" value="ZnF_BED_domain_contain"/>
</dbReference>
<dbReference type="PROSITE" id="PS50808">
    <property type="entry name" value="ZF_BED"/>
    <property type="match status" value="1"/>
</dbReference>
<keyword evidence="3" id="KW-0862">Zinc</keyword>
<dbReference type="AlphaFoldDB" id="A0AAV5KB94"/>
<reference evidence="9 10" key="1">
    <citation type="journal article" date="2021" name="Commun. Biol.">
        <title>The genome of Shorea leprosula (Dipterocarpaceae) highlights the ecological relevance of drought in aseasonal tropical rainforests.</title>
        <authorList>
            <person name="Ng K.K.S."/>
            <person name="Kobayashi M.J."/>
            <person name="Fawcett J.A."/>
            <person name="Hatakeyama M."/>
            <person name="Paape T."/>
            <person name="Ng C.H."/>
            <person name="Ang C.C."/>
            <person name="Tnah L.H."/>
            <person name="Lee C.T."/>
            <person name="Nishiyama T."/>
            <person name="Sese J."/>
            <person name="O'Brien M.J."/>
            <person name="Copetti D."/>
            <person name="Mohd Noor M.I."/>
            <person name="Ong R.C."/>
            <person name="Putra M."/>
            <person name="Sireger I.Z."/>
            <person name="Indrioko S."/>
            <person name="Kosugi Y."/>
            <person name="Izuno A."/>
            <person name="Isagi Y."/>
            <person name="Lee S.L."/>
            <person name="Shimizu K.K."/>
        </authorList>
    </citation>
    <scope>NUCLEOTIDE SEQUENCE [LARGE SCALE GENOMIC DNA]</scope>
    <source>
        <strain evidence="9">214</strain>
    </source>
</reference>
<dbReference type="GO" id="GO:0003677">
    <property type="term" value="F:DNA binding"/>
    <property type="evidence" value="ECO:0007669"/>
    <property type="project" value="InterPro"/>
</dbReference>
<keyword evidence="4" id="KW-0805">Transcription regulation</keyword>
<comment type="caution">
    <text evidence="9">The sequence shown here is derived from an EMBL/GenBank/DDBJ whole genome shotgun (WGS) entry which is preliminary data.</text>
</comment>
<evidence type="ECO:0000256" key="7">
    <source>
        <dbReference type="SAM" id="MobiDB-lite"/>
    </source>
</evidence>
<organism evidence="9 10">
    <name type="scientific">Rubroshorea leprosula</name>
    <dbReference type="NCBI Taxonomy" id="152421"/>
    <lineage>
        <taxon>Eukaryota</taxon>
        <taxon>Viridiplantae</taxon>
        <taxon>Streptophyta</taxon>
        <taxon>Embryophyta</taxon>
        <taxon>Tracheophyta</taxon>
        <taxon>Spermatophyta</taxon>
        <taxon>Magnoliopsida</taxon>
        <taxon>eudicotyledons</taxon>
        <taxon>Gunneridae</taxon>
        <taxon>Pentapetalae</taxon>
        <taxon>rosids</taxon>
        <taxon>malvids</taxon>
        <taxon>Malvales</taxon>
        <taxon>Dipterocarpaceae</taxon>
        <taxon>Rubroshorea</taxon>
    </lineage>
</organism>
<feature type="compositionally biased region" description="Polar residues" evidence="7">
    <location>
        <begin position="152"/>
        <end position="162"/>
    </location>
</feature>
<dbReference type="PANTHER" id="PTHR46481">
    <property type="entry name" value="ZINC FINGER BED DOMAIN-CONTAINING PROTEIN 4"/>
    <property type="match status" value="1"/>
</dbReference>
<feature type="region of interest" description="Disordered" evidence="7">
    <location>
        <begin position="121"/>
        <end position="183"/>
    </location>
</feature>
<dbReference type="GO" id="GO:0008270">
    <property type="term" value="F:zinc ion binding"/>
    <property type="evidence" value="ECO:0007669"/>
    <property type="project" value="UniProtKB-KW"/>
</dbReference>
<dbReference type="PANTHER" id="PTHR46481:SF8">
    <property type="entry name" value="ZINC FINGER BED DOMAIN-CONTAINING PROTEIN RICESLEEPER 1-LIKE"/>
    <property type="match status" value="1"/>
</dbReference>
<evidence type="ECO:0000256" key="4">
    <source>
        <dbReference type="ARBA" id="ARBA00023015"/>
    </source>
</evidence>
<gene>
    <name evidence="9" type="ORF">SLEP1_g31572</name>
</gene>
<keyword evidence="5" id="KW-0804">Transcription</keyword>
<evidence type="ECO:0000256" key="1">
    <source>
        <dbReference type="ARBA" id="ARBA00022723"/>
    </source>
</evidence>
<dbReference type="SUPFAM" id="SSF53098">
    <property type="entry name" value="Ribonuclease H-like"/>
    <property type="match status" value="1"/>
</dbReference>
<dbReference type="EMBL" id="BPVZ01000058">
    <property type="protein sequence ID" value="GKV21610.1"/>
    <property type="molecule type" value="Genomic_DNA"/>
</dbReference>
<evidence type="ECO:0000313" key="9">
    <source>
        <dbReference type="EMBL" id="GKV21610.1"/>
    </source>
</evidence>
<proteinExistence type="predicted"/>
<dbReference type="InterPro" id="IPR003656">
    <property type="entry name" value="Znf_BED"/>
</dbReference>
<dbReference type="Proteomes" id="UP001054252">
    <property type="component" value="Unassembled WGS sequence"/>
</dbReference>
<sequence length="424" mass="48253">MAFWVSNHVCKWRNYNRLGMETRSMSSAHFQKHLISTKKSFRKNIGAYVYCLYGMEKDPALPPKQHLIDARVIYSLAPALGHNQLALLRDSWLWALEFTQVTLLLCYSTLGCVSPEQESRGATCSQDMENSESIEKSKETNSSTIAVRDNATKNMTDGSTYAKSDKANSDAGATGAGPSLSVQRKPMKRRTWVWQFFDEFINENGKTRTRCHFCGYDLAAKSSTNGTTPLKNHYNSCKLNLVNLKTQQTLLNFQKVLKVNDVDGKEVTQLTTTSRKFDEQAIKKALVEMLIVDEFPFSFVEHSGFIKFCQVAWALFNIPSRDMLERWLREWGIAKVYCVTLVNASANDVLVRHLKGCLQKWGTSILGGKDLHMRCAAHIINFVVNDGFKEMQPSVTTIRGVVRYVRQSPMRQKLFFECAKFEKI</sequence>
<dbReference type="InterPro" id="IPR012337">
    <property type="entry name" value="RNaseH-like_sf"/>
</dbReference>
<evidence type="ECO:0000256" key="5">
    <source>
        <dbReference type="ARBA" id="ARBA00023163"/>
    </source>
</evidence>
<keyword evidence="2 6" id="KW-0863">Zinc-finger</keyword>
<keyword evidence="10" id="KW-1185">Reference proteome</keyword>
<evidence type="ECO:0000259" key="8">
    <source>
        <dbReference type="PROSITE" id="PS50808"/>
    </source>
</evidence>
<accession>A0AAV5KB94</accession>
<keyword evidence="1" id="KW-0479">Metal-binding</keyword>
<dbReference type="SMART" id="SM00614">
    <property type="entry name" value="ZnF_BED"/>
    <property type="match status" value="1"/>
</dbReference>
<evidence type="ECO:0000313" key="10">
    <source>
        <dbReference type="Proteomes" id="UP001054252"/>
    </source>
</evidence>
<evidence type="ECO:0000256" key="6">
    <source>
        <dbReference type="PROSITE-ProRule" id="PRU00027"/>
    </source>
</evidence>
<dbReference type="SUPFAM" id="SSF140996">
    <property type="entry name" value="Hermes dimerisation domain"/>
    <property type="match status" value="1"/>
</dbReference>
<feature type="domain" description="BED-type" evidence="8">
    <location>
        <begin position="188"/>
        <end position="244"/>
    </location>
</feature>
<protein>
    <recommendedName>
        <fullName evidence="8">BED-type domain-containing protein</fullName>
    </recommendedName>
</protein>